<evidence type="ECO:0000313" key="7">
    <source>
        <dbReference type="EMBL" id="ARM19774.1"/>
    </source>
</evidence>
<keyword evidence="3" id="KW-0687">Ribonucleoprotein</keyword>
<dbReference type="Proteomes" id="UP000179807">
    <property type="component" value="Unassembled WGS sequence"/>
</dbReference>
<evidence type="ECO:0000256" key="6">
    <source>
        <dbReference type="SAM" id="MobiDB-lite"/>
    </source>
</evidence>
<evidence type="ECO:0000256" key="3">
    <source>
        <dbReference type="ARBA" id="ARBA00023274"/>
    </source>
</evidence>
<dbReference type="SUPFAM" id="SSF52166">
    <property type="entry name" value="Ribosomal protein L4"/>
    <property type="match status" value="1"/>
</dbReference>
<keyword evidence="2 8" id="KW-0689">Ribosomal protein</keyword>
<reference evidence="7" key="3">
    <citation type="journal article" date="2017" name="Biol. Cell">
        <title>The costa of trichomonads: A complex macromolecular cytoskeleton structure made of uncommon proteins.</title>
        <authorList>
            <person name="de Andrade Rosa I."/>
            <person name="Brigido M.C."/>
            <person name="de Oliveira Santos E."/>
            <person name="Gonzaga L."/>
            <person name="Zingali R.B."/>
            <person name="de Vasconcelos A.T."/>
            <person name="de Souza W."/>
            <person name="Benchimol M."/>
        </authorList>
    </citation>
    <scope>NUCLEOTIDE SEQUENCE</scope>
    <source>
        <strain evidence="7">5165</strain>
    </source>
</reference>
<dbReference type="EMBL" id="MLAK01000693">
    <property type="protein sequence ID" value="OHT07537.1"/>
    <property type="molecule type" value="Genomic_DNA"/>
</dbReference>
<dbReference type="RefSeq" id="XP_068360673.1">
    <property type="nucleotide sequence ID" value="XM_068492328.1"/>
</dbReference>
<reference evidence="8 9" key="2">
    <citation type="submission" date="2016-10" db="EMBL/GenBank/DDBJ databases">
        <authorList>
            <person name="Benchimol M."/>
            <person name="Almeida L.G."/>
            <person name="Vasconcelos A.T."/>
            <person name="Perreira-Neves A."/>
            <person name="Rosa I.A."/>
            <person name="Tasca T."/>
            <person name="Bogo M.R."/>
            <person name="de Souza W."/>
        </authorList>
    </citation>
    <scope>NUCLEOTIDE SEQUENCE [LARGE SCALE GENOMIC DNA]</scope>
    <source>
        <strain evidence="8 9">K</strain>
    </source>
</reference>
<sequence>MSDRKTVQVYSVAGAATETTPLPNVFDTPVRADLVQLIYTNLAKNQMQPHGTTQTAGIRPSAVSWGPGRAKARVPRVNGSGSNRNGQGAYANFCRGGHRFGPPSVQRRWFRPVPLKQRRYAVASAIAASSYTQFVEARGHCIKEIPTIPVVVADEIESITKTKQAVAALKALHVYGDVQRVIDGKIHRSSKGKMRRSAFKTKKGPLVVYANDKGVAKAFRNIPGVDVQNVSRLSLYQLAPGATLGRLVVWSQSAFKALDAIYESKKGFVLPHSLITNQDLERVAYSDEVLATLRPALQTFSVPTGRCPCRLGVACQEWTAALKQIEELRAAELAKTRTPEAIKALFEEVAAVQPPAPEDLSIAPHIYPGYFDSLHLKDDDNLEAELEGEEKAE</sequence>
<dbReference type="GeneID" id="94827032"/>
<evidence type="ECO:0000313" key="9">
    <source>
        <dbReference type="Proteomes" id="UP000179807"/>
    </source>
</evidence>
<dbReference type="GO" id="GO:0006412">
    <property type="term" value="P:translation"/>
    <property type="evidence" value="ECO:0007669"/>
    <property type="project" value="InterPro"/>
</dbReference>
<dbReference type="OrthoDB" id="10259785at2759"/>
<evidence type="ECO:0000256" key="1">
    <source>
        <dbReference type="ARBA" id="ARBA00010528"/>
    </source>
</evidence>
<keyword evidence="9" id="KW-1185">Reference proteome</keyword>
<dbReference type="FunFam" id="3.40.1370.10:FF:000011">
    <property type="entry name" value="50S ribosomal protein L4"/>
    <property type="match status" value="1"/>
</dbReference>
<evidence type="ECO:0000313" key="8">
    <source>
        <dbReference type="EMBL" id="OHT07537.1"/>
    </source>
</evidence>
<name>A0A1J4K7T0_9EUKA</name>
<reference evidence="7" key="1">
    <citation type="submission" date="2016-07" db="EMBL/GenBank/DDBJ databases">
        <authorList>
            <person name="Rosa I.A."/>
            <person name="Brigido M.C."/>
            <person name="Santos E.O."/>
            <person name="Almeida L.G.P."/>
            <person name="Zingalli R.B."/>
            <person name="Vasconcelos A.T.R."/>
            <person name="Souza W."/>
            <person name="Benchimol M."/>
        </authorList>
    </citation>
    <scope>NUCLEOTIDE SEQUENCE</scope>
    <source>
        <strain evidence="7">5165</strain>
    </source>
</reference>
<dbReference type="GO" id="GO:1990904">
    <property type="term" value="C:ribonucleoprotein complex"/>
    <property type="evidence" value="ECO:0007669"/>
    <property type="project" value="UniProtKB-KW"/>
</dbReference>
<dbReference type="VEuPathDB" id="TrichDB:TRFO_05165"/>
<dbReference type="EMBL" id="KX579540">
    <property type="protein sequence ID" value="ARM19774.1"/>
    <property type="molecule type" value="Genomic_DNA"/>
</dbReference>
<dbReference type="GO" id="GO:0005840">
    <property type="term" value="C:ribosome"/>
    <property type="evidence" value="ECO:0007669"/>
    <property type="project" value="UniProtKB-KW"/>
</dbReference>
<dbReference type="Pfam" id="PF00573">
    <property type="entry name" value="Ribosomal_L4"/>
    <property type="match status" value="1"/>
</dbReference>
<dbReference type="InterPro" id="IPR002136">
    <property type="entry name" value="Ribosomal_uL4"/>
</dbReference>
<proteinExistence type="inferred from homology"/>
<feature type="region of interest" description="Disordered" evidence="6">
    <location>
        <begin position="48"/>
        <end position="82"/>
    </location>
</feature>
<dbReference type="InterPro" id="IPR023574">
    <property type="entry name" value="Ribosomal_uL4_dom_sf"/>
</dbReference>
<dbReference type="Gene3D" id="3.40.1370.10">
    <property type="match status" value="1"/>
</dbReference>
<dbReference type="InterPro" id="IPR013000">
    <property type="entry name" value="Ribosomal_uL4_euk/arc_CS"/>
</dbReference>
<dbReference type="AlphaFoldDB" id="A0A1J4K7T0"/>
<evidence type="ECO:0000256" key="5">
    <source>
        <dbReference type="ARBA" id="ARBA00035353"/>
    </source>
</evidence>
<accession>A0A1J4K7T0</accession>
<dbReference type="InterPro" id="IPR045240">
    <property type="entry name" value="Ribosomal_uL4_euk/arch"/>
</dbReference>
<gene>
    <name evidence="8" type="ORF">TRFO_05165</name>
</gene>
<dbReference type="GO" id="GO:0003735">
    <property type="term" value="F:structural constituent of ribosome"/>
    <property type="evidence" value="ECO:0007669"/>
    <property type="project" value="InterPro"/>
</dbReference>
<dbReference type="PROSITE" id="PS00939">
    <property type="entry name" value="RIBOSOMAL_L1E"/>
    <property type="match status" value="1"/>
</dbReference>
<dbReference type="PANTHER" id="PTHR19431">
    <property type="entry name" value="60S RIBOSOMAL PROTEIN L4"/>
    <property type="match status" value="1"/>
</dbReference>
<evidence type="ECO:0000256" key="2">
    <source>
        <dbReference type="ARBA" id="ARBA00022980"/>
    </source>
</evidence>
<protein>
    <recommendedName>
        <fullName evidence="4">Large ribosomal subunit protein uL4</fullName>
    </recommendedName>
    <alternativeName>
        <fullName evidence="5">60S ribosomal protein L4</fullName>
    </alternativeName>
</protein>
<organism evidence="8 9">
    <name type="scientific">Tritrichomonas foetus</name>
    <dbReference type="NCBI Taxonomy" id="1144522"/>
    <lineage>
        <taxon>Eukaryota</taxon>
        <taxon>Metamonada</taxon>
        <taxon>Parabasalia</taxon>
        <taxon>Tritrichomonadida</taxon>
        <taxon>Tritrichomonadidae</taxon>
        <taxon>Tritrichomonas</taxon>
    </lineage>
</organism>
<evidence type="ECO:0000256" key="4">
    <source>
        <dbReference type="ARBA" id="ARBA00035244"/>
    </source>
</evidence>
<comment type="similarity">
    <text evidence="1">Belongs to the universal ribosomal protein uL4 family.</text>
</comment>